<dbReference type="AlphaFoldDB" id="C7P9F8"/>
<evidence type="ECO:0000259" key="1">
    <source>
        <dbReference type="Pfam" id="PF10869"/>
    </source>
</evidence>
<proteinExistence type="predicted"/>
<sequence>MEDKIEFMAKHKKWFVVKKLKIDENTEDIEIARLLASIDETVLNKITEYLPFDMNKLYEIADNIYQKKKGRITEEEIAEVLKKLKSPATTRKLNEITESKEGKEILKVILNNIILERLGIQTRISPKIIEKYIEKERENEC</sequence>
<name>C7P9F8_METFA</name>
<dbReference type="RefSeq" id="WP_015791923.1">
    <property type="nucleotide sequence ID" value="NC_013156.1"/>
</dbReference>
<dbReference type="GeneID" id="8366088"/>
<dbReference type="eggNOG" id="arCOG03415">
    <property type="taxonomic scope" value="Archaea"/>
</dbReference>
<dbReference type="HOGENOM" id="CLU_1860681_0_0_2"/>
<dbReference type="KEGG" id="mfe:Mefer_1383"/>
<dbReference type="OrthoDB" id="86044at2157"/>
<dbReference type="STRING" id="573064.Mefer_1383"/>
<dbReference type="Pfam" id="PF10869">
    <property type="entry name" value="DUF2666"/>
    <property type="match status" value="1"/>
</dbReference>
<evidence type="ECO:0000313" key="3">
    <source>
        <dbReference type="Proteomes" id="UP000001495"/>
    </source>
</evidence>
<accession>C7P9F8</accession>
<dbReference type="Proteomes" id="UP000001495">
    <property type="component" value="Chromosome"/>
</dbReference>
<reference evidence="2" key="1">
    <citation type="submission" date="2009-08" db="EMBL/GenBank/DDBJ databases">
        <title>Complete sequence of chromosome of Methanocaldococcus fervens AG86.</title>
        <authorList>
            <consortium name="US DOE Joint Genome Institute"/>
            <person name="Lucas S."/>
            <person name="Copeland A."/>
            <person name="Lapidus A."/>
            <person name="Glavina del Rio T."/>
            <person name="Tice H."/>
            <person name="Bruce D."/>
            <person name="Goodwin L."/>
            <person name="Pitluck S."/>
            <person name="Chertkov O."/>
            <person name="Detter J.C."/>
            <person name="Han C."/>
            <person name="Tapia R."/>
            <person name="Larimer F."/>
            <person name="Land M."/>
            <person name="Hauser L."/>
            <person name="Kyrpides N."/>
            <person name="Ovchinnikova G."/>
            <person name="Lupa-Sieprawska M."/>
            <person name="Whitman W.B."/>
        </authorList>
    </citation>
    <scope>NUCLEOTIDE SEQUENCE [LARGE SCALE GENOMIC DNA]</scope>
    <source>
        <strain evidence="2">AG86</strain>
    </source>
</reference>
<organism evidence="2 3">
    <name type="scientific">Methanocaldococcus fervens (strain DSM 4213 / JCM 15782 / AG86)</name>
    <name type="common">Methanococcus fervens</name>
    <dbReference type="NCBI Taxonomy" id="573064"/>
    <lineage>
        <taxon>Archaea</taxon>
        <taxon>Methanobacteriati</taxon>
        <taxon>Methanobacteriota</taxon>
        <taxon>Methanomada group</taxon>
        <taxon>Methanococci</taxon>
        <taxon>Methanococcales</taxon>
        <taxon>Methanocaldococcaceae</taxon>
        <taxon>Methanocaldococcus</taxon>
    </lineage>
</organism>
<protein>
    <recommendedName>
        <fullName evidence="1">DUF2666 domain-containing protein</fullName>
    </recommendedName>
</protein>
<dbReference type="InterPro" id="IPR022620">
    <property type="entry name" value="DUF2666"/>
</dbReference>
<dbReference type="EMBL" id="CP001696">
    <property type="protein sequence ID" value="ACV25190.1"/>
    <property type="molecule type" value="Genomic_DNA"/>
</dbReference>
<gene>
    <name evidence="2" type="ordered locus">Mefer_1383</name>
</gene>
<evidence type="ECO:0000313" key="2">
    <source>
        <dbReference type="EMBL" id="ACV25190.1"/>
    </source>
</evidence>
<keyword evidence="3" id="KW-1185">Reference proteome</keyword>
<feature type="domain" description="DUF2666" evidence="1">
    <location>
        <begin position="2"/>
        <end position="135"/>
    </location>
</feature>